<dbReference type="SUPFAM" id="SSF56672">
    <property type="entry name" value="DNA/RNA polymerases"/>
    <property type="match status" value="1"/>
</dbReference>
<sequence length="451" mass="50513">MSSRNVIDHGIRSEMPLAEAQALLESATFLPHDPEADLLELQSLAFLSHRYAPIVGLELSNDQHCLVLDITGCGHLFGDEFGLARQLVAGLSKAGYFAHIAVANTIGAAWGIARYGHGTASDRRLRSLPVEALRIPDKLVSSLQEFDLRTIRQLKALPRESLPSRFGTALTERLDQMFGDSEELLVPVSRSKPISAEWVTEDPICHPAAIRYVCEDLLSEILSNIRTRGEGLLHLTLNLKSEACAPTVLEVRLAQPTDSHRHVMTLLNLKLETTPTPEWLVALHMEASSTALLRVQQRNLFDDDQPTDEGDIQRLTDRLSARLGQDAVVRPMLLPEATPERAVRYEPLADFSAKLPAAELAVDLIRPLDLLPQPEPVDVISDTSGSPVKFFWNRQSYRVVNATKPERIATDWWQDDGSICRDYYQVETQNGSRFWLYRSKTDAWFLHGVFE</sequence>
<dbReference type="CDD" id="cd03468">
    <property type="entry name" value="PolY_like"/>
    <property type="match status" value="1"/>
</dbReference>
<reference evidence="2 3" key="1">
    <citation type="journal article" date="2016" name="Front. Microbiol.">
        <title>Fuerstia marisgermanicae gen. nov., sp. nov., an Unusual Member of the Phylum Planctomycetes from the German Wadden Sea.</title>
        <authorList>
            <person name="Kohn T."/>
            <person name="Heuer A."/>
            <person name="Jogler M."/>
            <person name="Vollmers J."/>
            <person name="Boedeker C."/>
            <person name="Bunk B."/>
            <person name="Rast P."/>
            <person name="Borchert D."/>
            <person name="Glockner I."/>
            <person name="Freese H.M."/>
            <person name="Klenk H.P."/>
            <person name="Overmann J."/>
            <person name="Kaster A.K."/>
            <person name="Rohde M."/>
            <person name="Wiegand S."/>
            <person name="Jogler C."/>
        </authorList>
    </citation>
    <scope>NUCLEOTIDE SEQUENCE [LARGE SCALE GENOMIC DNA]</scope>
    <source>
        <strain evidence="2 3">NH11</strain>
    </source>
</reference>
<dbReference type="STRING" id="1891926.Fuma_00718"/>
<evidence type="ECO:0000313" key="3">
    <source>
        <dbReference type="Proteomes" id="UP000187735"/>
    </source>
</evidence>
<gene>
    <name evidence="2" type="ORF">Fuma_00718</name>
</gene>
<organism evidence="2 3">
    <name type="scientific">Fuerstiella marisgermanici</name>
    <dbReference type="NCBI Taxonomy" id="1891926"/>
    <lineage>
        <taxon>Bacteria</taxon>
        <taxon>Pseudomonadati</taxon>
        <taxon>Planctomycetota</taxon>
        <taxon>Planctomycetia</taxon>
        <taxon>Planctomycetales</taxon>
        <taxon>Planctomycetaceae</taxon>
        <taxon>Fuerstiella</taxon>
    </lineage>
</organism>
<dbReference type="AlphaFoldDB" id="A0A1P8WAM9"/>
<proteinExistence type="predicted"/>
<dbReference type="PANTHER" id="PTHR35369">
    <property type="entry name" value="BLR3025 PROTEIN-RELATED"/>
    <property type="match status" value="1"/>
</dbReference>
<dbReference type="Proteomes" id="UP000187735">
    <property type="component" value="Chromosome"/>
</dbReference>
<dbReference type="KEGG" id="fmr:Fuma_00718"/>
<dbReference type="InterPro" id="IPR043502">
    <property type="entry name" value="DNA/RNA_pol_sf"/>
</dbReference>
<accession>A0A1P8WAM9</accession>
<keyword evidence="3" id="KW-1185">Reference proteome</keyword>
<dbReference type="EMBL" id="CP017641">
    <property type="protein sequence ID" value="APZ91132.1"/>
    <property type="molecule type" value="Genomic_DNA"/>
</dbReference>
<dbReference type="GO" id="GO:0006281">
    <property type="term" value="P:DNA repair"/>
    <property type="evidence" value="ECO:0007669"/>
    <property type="project" value="TreeGrafter"/>
</dbReference>
<keyword evidence="1" id="KW-0227">DNA damage</keyword>
<dbReference type="PANTHER" id="PTHR35369:SF2">
    <property type="entry name" value="BLR3025 PROTEIN"/>
    <property type="match status" value="1"/>
</dbReference>
<name>A0A1P8WAM9_9PLAN</name>
<dbReference type="InterPro" id="IPR050356">
    <property type="entry name" value="SulA_CellDiv_inhibitor"/>
</dbReference>
<protein>
    <submittedName>
        <fullName evidence="2">DNA polymerase IV</fullName>
    </submittedName>
</protein>
<evidence type="ECO:0000256" key="1">
    <source>
        <dbReference type="ARBA" id="ARBA00022763"/>
    </source>
</evidence>
<evidence type="ECO:0000313" key="2">
    <source>
        <dbReference type="EMBL" id="APZ91132.1"/>
    </source>
</evidence>